<gene>
    <name evidence="1" type="ORF">UU74_C0033G0002</name>
</gene>
<protein>
    <submittedName>
        <fullName evidence="1">Uncharacterized protein</fullName>
    </submittedName>
</protein>
<proteinExistence type="predicted"/>
<reference evidence="1 2" key="1">
    <citation type="journal article" date="2015" name="Nature">
        <title>rRNA introns, odd ribosomes, and small enigmatic genomes across a large radiation of phyla.</title>
        <authorList>
            <person name="Brown C.T."/>
            <person name="Hug L.A."/>
            <person name="Thomas B.C."/>
            <person name="Sharon I."/>
            <person name="Castelle C.J."/>
            <person name="Singh A."/>
            <person name="Wilkins M.J."/>
            <person name="Williams K.H."/>
            <person name="Banfield J.F."/>
        </authorList>
    </citation>
    <scope>NUCLEOTIDE SEQUENCE [LARGE SCALE GENOMIC DNA]</scope>
</reference>
<name>A0A0G0WVL1_9BACT</name>
<sequence length="66" mass="7895">MNENLYKHEDDQVDKCKNPTWEKVAPYTYRLRVFNGWIVTTKEENETMSCAVFVPDPGHEWEICEE</sequence>
<dbReference type="Proteomes" id="UP000033969">
    <property type="component" value="Unassembled WGS sequence"/>
</dbReference>
<comment type="caution">
    <text evidence="1">The sequence shown here is derived from an EMBL/GenBank/DDBJ whole genome shotgun (WGS) entry which is preliminary data.</text>
</comment>
<dbReference type="AlphaFoldDB" id="A0A0G0WVL1"/>
<organism evidence="1 2">
    <name type="scientific">Candidatus Woesebacteria bacterium GW2011_GWA1_41_7</name>
    <dbReference type="NCBI Taxonomy" id="1618556"/>
    <lineage>
        <taxon>Bacteria</taxon>
        <taxon>Candidatus Woeseibacteriota</taxon>
    </lineage>
</organism>
<evidence type="ECO:0000313" key="1">
    <source>
        <dbReference type="EMBL" id="KKS16770.1"/>
    </source>
</evidence>
<dbReference type="EMBL" id="LCBU01000033">
    <property type="protein sequence ID" value="KKS16770.1"/>
    <property type="molecule type" value="Genomic_DNA"/>
</dbReference>
<accession>A0A0G0WVL1</accession>
<evidence type="ECO:0000313" key="2">
    <source>
        <dbReference type="Proteomes" id="UP000033969"/>
    </source>
</evidence>